<dbReference type="Proteomes" id="UP000278164">
    <property type="component" value="Unassembled WGS sequence"/>
</dbReference>
<gene>
    <name evidence="1" type="ORF">D7V78_20035</name>
</gene>
<comment type="caution">
    <text evidence="1">The sequence shown here is derived from an EMBL/GenBank/DDBJ whole genome shotgun (WGS) entry which is preliminary data.</text>
</comment>
<dbReference type="EMBL" id="RAYI01000149">
    <property type="protein sequence ID" value="RLT71670.1"/>
    <property type="molecule type" value="Genomic_DNA"/>
</dbReference>
<protein>
    <submittedName>
        <fullName evidence="1">Transposase family protein</fullName>
    </submittedName>
</protein>
<sequence>MKPDQLLRAILPDVLIDNFDIDRFEKSDTRFDIWLDEKKEQLREDKYNKNIISYGFGDYHTIQDYPIRGRATYLHVRKRKWLDKSTGEIFSYEWDISEFDGTRLNAEFVAFLKEGD</sequence>
<reference evidence="1 2" key="1">
    <citation type="submission" date="2018-09" db="EMBL/GenBank/DDBJ databases">
        <title>Murine metabolic-syndrome-specific gut microbial biobank.</title>
        <authorList>
            <person name="Liu C."/>
        </authorList>
    </citation>
    <scope>NUCLEOTIDE SEQUENCE [LARGE SCALE GENOMIC DNA]</scope>
    <source>
        <strain evidence="1 2">8-P5</strain>
    </source>
</reference>
<name>A0A3L7ZNS4_PARDI</name>
<dbReference type="RefSeq" id="WP_121737538.1">
    <property type="nucleotide sequence ID" value="NZ_QXXG01000114.1"/>
</dbReference>
<evidence type="ECO:0000313" key="2">
    <source>
        <dbReference type="Proteomes" id="UP000278164"/>
    </source>
</evidence>
<dbReference type="OrthoDB" id="1119824at2"/>
<organism evidence="1 2">
    <name type="scientific">Parabacteroides distasonis</name>
    <dbReference type="NCBI Taxonomy" id="823"/>
    <lineage>
        <taxon>Bacteria</taxon>
        <taxon>Pseudomonadati</taxon>
        <taxon>Bacteroidota</taxon>
        <taxon>Bacteroidia</taxon>
        <taxon>Bacteroidales</taxon>
        <taxon>Tannerellaceae</taxon>
        <taxon>Parabacteroides</taxon>
    </lineage>
</organism>
<evidence type="ECO:0000313" key="1">
    <source>
        <dbReference type="EMBL" id="RLT71670.1"/>
    </source>
</evidence>
<dbReference type="AlphaFoldDB" id="A0A3L7ZNS4"/>
<accession>A0A3L7ZNS4</accession>
<proteinExistence type="predicted"/>